<dbReference type="OMA" id="FAMLHAN"/>
<evidence type="ECO:0000313" key="1">
    <source>
        <dbReference type="EMBL" id="ORE13840.1"/>
    </source>
</evidence>
<dbReference type="Proteomes" id="UP000242381">
    <property type="component" value="Unassembled WGS sequence"/>
</dbReference>
<sequence length="203" mass="23661">MHTFAFIKYIFVNELVTNIEFDLNNFVNKDFFVEVFLSLVIRQMCDGSKSVKSTLKNTTTIYRQLIAKHKDSYCNNISYIQPKLPYAQQTALYECTKVQTAYQNNTKAHFSTRLRRILNKMLKKKERLSNLRERMTAKGSTEEAIKEASRKEISNPCIQVKLDVASKNVPDAEVLDEESRSDISALLSMYPDDYRFQKRLSFL</sequence>
<name>A0A1X0RPC2_RHIZD</name>
<dbReference type="AlphaFoldDB" id="A0A1X0RPC2"/>
<evidence type="ECO:0000313" key="2">
    <source>
        <dbReference type="Proteomes" id="UP000242381"/>
    </source>
</evidence>
<protein>
    <submittedName>
        <fullName evidence="1">Uncharacterized protein</fullName>
    </submittedName>
</protein>
<gene>
    <name evidence="1" type="ORF">BCV71DRAFT_277202</name>
</gene>
<dbReference type="VEuPathDB" id="FungiDB:BCV72DRAFT_321325"/>
<accession>A0A1X0RPC2</accession>
<proteinExistence type="predicted"/>
<reference evidence="1 2" key="1">
    <citation type="journal article" date="2016" name="Proc. Natl. Acad. Sci. U.S.A.">
        <title>Lipid metabolic changes in an early divergent fungus govern the establishment of a mutualistic symbiosis with endobacteria.</title>
        <authorList>
            <person name="Lastovetsky O.A."/>
            <person name="Gaspar M.L."/>
            <person name="Mondo S.J."/>
            <person name="LaButti K.M."/>
            <person name="Sandor L."/>
            <person name="Grigoriev I.V."/>
            <person name="Henry S.A."/>
            <person name="Pawlowska T.E."/>
        </authorList>
    </citation>
    <scope>NUCLEOTIDE SEQUENCE [LARGE SCALE GENOMIC DNA]</scope>
    <source>
        <strain evidence="1 2">ATCC 11559</strain>
    </source>
</reference>
<dbReference type="EMBL" id="KV921506">
    <property type="protein sequence ID" value="ORE13840.1"/>
    <property type="molecule type" value="Genomic_DNA"/>
</dbReference>
<organism evidence="1 2">
    <name type="scientific">Rhizopus microsporus</name>
    <dbReference type="NCBI Taxonomy" id="58291"/>
    <lineage>
        <taxon>Eukaryota</taxon>
        <taxon>Fungi</taxon>
        <taxon>Fungi incertae sedis</taxon>
        <taxon>Mucoromycota</taxon>
        <taxon>Mucoromycotina</taxon>
        <taxon>Mucoromycetes</taxon>
        <taxon>Mucorales</taxon>
        <taxon>Mucorineae</taxon>
        <taxon>Rhizopodaceae</taxon>
        <taxon>Rhizopus</taxon>
    </lineage>
</organism>